<evidence type="ECO:0000256" key="1">
    <source>
        <dbReference type="ARBA" id="ARBA00004123"/>
    </source>
</evidence>
<dbReference type="EMBL" id="NBSK02000005">
    <property type="protein sequence ID" value="KAJ0207006.1"/>
    <property type="molecule type" value="Genomic_DNA"/>
</dbReference>
<keyword evidence="5" id="KW-0804">Transcription</keyword>
<dbReference type="GO" id="GO:0005634">
    <property type="term" value="C:nucleus"/>
    <property type="evidence" value="ECO:0007669"/>
    <property type="project" value="UniProtKB-SubCell"/>
</dbReference>
<dbReference type="PROSITE" id="PS51727">
    <property type="entry name" value="CBP_P300_HAT"/>
    <property type="match status" value="1"/>
</dbReference>
<keyword evidence="6" id="KW-0539">Nucleus</keyword>
<evidence type="ECO:0000256" key="5">
    <source>
        <dbReference type="ARBA" id="ARBA00023163"/>
    </source>
</evidence>
<dbReference type="AlphaFoldDB" id="A0A9R1XBW6"/>
<evidence type="ECO:0000313" key="9">
    <source>
        <dbReference type="Proteomes" id="UP000235145"/>
    </source>
</evidence>
<keyword evidence="3" id="KW-0808">Transferase</keyword>
<dbReference type="GO" id="GO:0006355">
    <property type="term" value="P:regulation of DNA-templated transcription"/>
    <property type="evidence" value="ECO:0007669"/>
    <property type="project" value="InterPro"/>
</dbReference>
<feature type="domain" description="CBP/p300-type HAT" evidence="7">
    <location>
        <begin position="1"/>
        <end position="92"/>
    </location>
</feature>
<keyword evidence="9" id="KW-1185">Reference proteome</keyword>
<name>A0A9R1XBW6_LACSA</name>
<accession>A0A9R1XBW6</accession>
<protein>
    <recommendedName>
        <fullName evidence="2">histone acetyltransferase</fullName>
        <ecNumber evidence="2">2.3.1.48</ecNumber>
    </recommendedName>
</protein>
<evidence type="ECO:0000259" key="7">
    <source>
        <dbReference type="PROSITE" id="PS51727"/>
    </source>
</evidence>
<keyword evidence="4" id="KW-0805">Transcription regulation</keyword>
<evidence type="ECO:0000256" key="4">
    <source>
        <dbReference type="ARBA" id="ARBA00023015"/>
    </source>
</evidence>
<sequence>MIIVCFTADVLMLRRIFLGVKCTHAILLSLQVIVKNVTVDTKDKDDVFVNSFFETRDAFLNKFQKSHFQFDTLSHAKYSSMMILYHLIHKLPPIKPTCTTCNKDVWPVSEAKDSPNWQKVLGEELAKHLKTCGFKSNLRVLGSMKFNILPLKMRKEHPTDKGMSWLVKTQYISPLSTDATRLSFTEQQAKELRERRGNTL</sequence>
<dbReference type="Proteomes" id="UP000235145">
    <property type="component" value="Unassembled WGS sequence"/>
</dbReference>
<dbReference type="PANTHER" id="PTHR13808:SF60">
    <property type="entry name" value="HISTONE ACETYLTRANSFERASE"/>
    <property type="match status" value="1"/>
</dbReference>
<dbReference type="GO" id="GO:0004402">
    <property type="term" value="F:histone acetyltransferase activity"/>
    <property type="evidence" value="ECO:0007669"/>
    <property type="project" value="InterPro"/>
</dbReference>
<dbReference type="InterPro" id="IPR013178">
    <property type="entry name" value="Histone_AcTrfase_Rtt109/CBP"/>
</dbReference>
<comment type="caution">
    <text evidence="8">The sequence shown here is derived from an EMBL/GenBank/DDBJ whole genome shotgun (WGS) entry which is preliminary data.</text>
</comment>
<proteinExistence type="predicted"/>
<gene>
    <name evidence="8" type="ORF">LSAT_V11C500277130</name>
</gene>
<dbReference type="EC" id="2.3.1.48" evidence="2"/>
<evidence type="ECO:0000256" key="2">
    <source>
        <dbReference type="ARBA" id="ARBA00013184"/>
    </source>
</evidence>
<evidence type="ECO:0000313" key="8">
    <source>
        <dbReference type="EMBL" id="KAJ0207006.1"/>
    </source>
</evidence>
<dbReference type="InterPro" id="IPR031162">
    <property type="entry name" value="CBP_P300_HAT"/>
</dbReference>
<reference evidence="8 9" key="1">
    <citation type="journal article" date="2017" name="Nat. Commun.">
        <title>Genome assembly with in vitro proximity ligation data and whole-genome triplication in lettuce.</title>
        <authorList>
            <person name="Reyes-Chin-Wo S."/>
            <person name="Wang Z."/>
            <person name="Yang X."/>
            <person name="Kozik A."/>
            <person name="Arikit S."/>
            <person name="Song C."/>
            <person name="Xia L."/>
            <person name="Froenicke L."/>
            <person name="Lavelle D.O."/>
            <person name="Truco M.J."/>
            <person name="Xia R."/>
            <person name="Zhu S."/>
            <person name="Xu C."/>
            <person name="Xu H."/>
            <person name="Xu X."/>
            <person name="Cox K."/>
            <person name="Korf I."/>
            <person name="Meyers B.C."/>
            <person name="Michelmore R.W."/>
        </authorList>
    </citation>
    <scope>NUCLEOTIDE SEQUENCE [LARGE SCALE GENOMIC DNA]</scope>
    <source>
        <strain evidence="9">cv. Salinas</strain>
        <tissue evidence="8">Seedlings</tissue>
    </source>
</reference>
<evidence type="ECO:0000256" key="6">
    <source>
        <dbReference type="ARBA" id="ARBA00023242"/>
    </source>
</evidence>
<comment type="subcellular location">
    <subcellularLocation>
        <location evidence="1">Nucleus</location>
    </subcellularLocation>
</comment>
<organism evidence="8 9">
    <name type="scientific">Lactuca sativa</name>
    <name type="common">Garden lettuce</name>
    <dbReference type="NCBI Taxonomy" id="4236"/>
    <lineage>
        <taxon>Eukaryota</taxon>
        <taxon>Viridiplantae</taxon>
        <taxon>Streptophyta</taxon>
        <taxon>Embryophyta</taxon>
        <taxon>Tracheophyta</taxon>
        <taxon>Spermatophyta</taxon>
        <taxon>Magnoliopsida</taxon>
        <taxon>eudicotyledons</taxon>
        <taxon>Gunneridae</taxon>
        <taxon>Pentapetalae</taxon>
        <taxon>asterids</taxon>
        <taxon>campanulids</taxon>
        <taxon>Asterales</taxon>
        <taxon>Asteraceae</taxon>
        <taxon>Cichorioideae</taxon>
        <taxon>Cichorieae</taxon>
        <taxon>Lactucinae</taxon>
        <taxon>Lactuca</taxon>
    </lineage>
</organism>
<dbReference type="PANTHER" id="PTHR13808">
    <property type="entry name" value="CBP/P300-RELATED"/>
    <property type="match status" value="1"/>
</dbReference>
<evidence type="ECO:0000256" key="3">
    <source>
        <dbReference type="ARBA" id="ARBA00022679"/>
    </source>
</evidence>